<evidence type="ECO:0000259" key="3">
    <source>
        <dbReference type="Pfam" id="PF20072"/>
    </source>
</evidence>
<keyword evidence="2" id="KW-0812">Transmembrane</keyword>
<feature type="compositionally biased region" description="Low complexity" evidence="1">
    <location>
        <begin position="104"/>
        <end position="119"/>
    </location>
</feature>
<feature type="region of interest" description="Disordered" evidence="1">
    <location>
        <begin position="92"/>
        <end position="127"/>
    </location>
</feature>
<evidence type="ECO:0000256" key="2">
    <source>
        <dbReference type="SAM" id="Phobius"/>
    </source>
</evidence>
<dbReference type="Pfam" id="PF20072">
    <property type="entry name" value="DUF6468"/>
    <property type="match status" value="1"/>
</dbReference>
<proteinExistence type="predicted"/>
<feature type="transmembrane region" description="Helical" evidence="2">
    <location>
        <begin position="6"/>
        <end position="24"/>
    </location>
</feature>
<reference evidence="4" key="1">
    <citation type="submission" date="2020-12" db="EMBL/GenBank/DDBJ databases">
        <title>Bacterial taxonomy.</title>
        <authorList>
            <person name="Pan X."/>
        </authorList>
    </citation>
    <scope>NUCLEOTIDE SEQUENCE</scope>
    <source>
        <strain evidence="4">KCTC 52957</strain>
    </source>
</reference>
<gene>
    <name evidence="4" type="ORF">ILP92_10580</name>
</gene>
<sequence length="142" mass="15037">MDLIADMLLILGALAVAFYCFVLSRRLSRFTDLEKGVGGAVAVLSAQVDDLNRAVARAKSASEGAGDDLRALTERADAVARRLELHVASLHDLPDLPATPPRAPTAEPAAPEARTPEAPKSAVAPSVRSYFSSQRLRATEMG</sequence>
<dbReference type="AlphaFoldDB" id="A0A934IIH7"/>
<dbReference type="InterPro" id="IPR045531">
    <property type="entry name" value="DUF6468"/>
</dbReference>
<evidence type="ECO:0000313" key="5">
    <source>
        <dbReference type="Proteomes" id="UP000642488"/>
    </source>
</evidence>
<feature type="domain" description="DUF6468" evidence="3">
    <location>
        <begin position="34"/>
        <end position="92"/>
    </location>
</feature>
<dbReference type="RefSeq" id="WP_198916367.1">
    <property type="nucleotide sequence ID" value="NZ_JAEKPD010000009.1"/>
</dbReference>
<protein>
    <recommendedName>
        <fullName evidence="3">DUF6468 domain-containing protein</fullName>
    </recommendedName>
</protein>
<comment type="caution">
    <text evidence="4">The sequence shown here is derived from an EMBL/GenBank/DDBJ whole genome shotgun (WGS) entry which is preliminary data.</text>
</comment>
<evidence type="ECO:0000256" key="1">
    <source>
        <dbReference type="SAM" id="MobiDB-lite"/>
    </source>
</evidence>
<keyword evidence="2" id="KW-1133">Transmembrane helix</keyword>
<keyword evidence="5" id="KW-1185">Reference proteome</keyword>
<name>A0A934IIH7_9RHOB</name>
<keyword evidence="2" id="KW-0472">Membrane</keyword>
<evidence type="ECO:0000313" key="4">
    <source>
        <dbReference type="EMBL" id="MBJ3763190.1"/>
    </source>
</evidence>
<dbReference type="EMBL" id="JAEKPD010000009">
    <property type="protein sequence ID" value="MBJ3763190.1"/>
    <property type="molecule type" value="Genomic_DNA"/>
</dbReference>
<accession>A0A934IIH7</accession>
<organism evidence="4 5">
    <name type="scientific">Palleronia pontilimi</name>
    <dbReference type="NCBI Taxonomy" id="1964209"/>
    <lineage>
        <taxon>Bacteria</taxon>
        <taxon>Pseudomonadati</taxon>
        <taxon>Pseudomonadota</taxon>
        <taxon>Alphaproteobacteria</taxon>
        <taxon>Rhodobacterales</taxon>
        <taxon>Roseobacteraceae</taxon>
        <taxon>Palleronia</taxon>
    </lineage>
</organism>
<dbReference type="Proteomes" id="UP000642488">
    <property type="component" value="Unassembled WGS sequence"/>
</dbReference>